<dbReference type="PANTHER" id="PTHR33067">
    <property type="entry name" value="RNA-DIRECTED DNA POLYMERASE-RELATED"/>
    <property type="match status" value="1"/>
</dbReference>
<dbReference type="Gene3D" id="3.30.70.270">
    <property type="match status" value="2"/>
</dbReference>
<dbReference type="OMA" id="EENEHCK"/>
<dbReference type="STRING" id="3641.A0A061GB78"/>
<proteinExistence type="predicted"/>
<reference evidence="2 3" key="1">
    <citation type="journal article" date="2013" name="Genome Biol.">
        <title>The genome sequence of the most widely cultivated cacao type and its use to identify candidate genes regulating pod color.</title>
        <authorList>
            <person name="Motamayor J.C."/>
            <person name="Mockaitis K."/>
            <person name="Schmutz J."/>
            <person name="Haiminen N."/>
            <person name="Iii D.L."/>
            <person name="Cornejo O."/>
            <person name="Findley S.D."/>
            <person name="Zheng P."/>
            <person name="Utro F."/>
            <person name="Royaert S."/>
            <person name="Saski C."/>
            <person name="Jenkins J."/>
            <person name="Podicheti R."/>
            <person name="Zhao M."/>
            <person name="Scheffler B.E."/>
            <person name="Stack J.C."/>
            <person name="Feltus F.A."/>
            <person name="Mustiga G.M."/>
            <person name="Amores F."/>
            <person name="Phillips W."/>
            <person name="Marelli J.P."/>
            <person name="May G.D."/>
            <person name="Shapiro H."/>
            <person name="Ma J."/>
            <person name="Bustamante C.D."/>
            <person name="Schnell R.J."/>
            <person name="Main D."/>
            <person name="Gilbert D."/>
            <person name="Parida L."/>
            <person name="Kuhn D.N."/>
        </authorList>
    </citation>
    <scope>NUCLEOTIDE SEQUENCE [LARGE SCALE GENOMIC DNA]</scope>
    <source>
        <strain evidence="3">cv. Matina 1-6</strain>
    </source>
</reference>
<dbReference type="EMBL" id="CM001884">
    <property type="protein sequence ID" value="EOY26831.1"/>
    <property type="molecule type" value="Genomic_DNA"/>
</dbReference>
<accession>A0A061GB78</accession>
<evidence type="ECO:0000313" key="2">
    <source>
        <dbReference type="EMBL" id="EOY26831.1"/>
    </source>
</evidence>
<name>A0A061GB78_THECC</name>
<dbReference type="Gramene" id="EOY26831">
    <property type="protein sequence ID" value="EOY26831"/>
    <property type="gene ID" value="TCM_028784"/>
</dbReference>
<keyword evidence="3" id="KW-1185">Reference proteome</keyword>
<feature type="compositionally biased region" description="Polar residues" evidence="1">
    <location>
        <begin position="46"/>
        <end position="55"/>
    </location>
</feature>
<dbReference type="InterPro" id="IPR043502">
    <property type="entry name" value="DNA/RNA_pol_sf"/>
</dbReference>
<feature type="compositionally biased region" description="Basic and acidic residues" evidence="1">
    <location>
        <begin position="22"/>
        <end position="33"/>
    </location>
</feature>
<dbReference type="HOGENOM" id="CLU_835231_0_0_1"/>
<dbReference type="AlphaFoldDB" id="A0A061GB78"/>
<dbReference type="Proteomes" id="UP000026915">
    <property type="component" value="Chromosome 6"/>
</dbReference>
<dbReference type="SUPFAM" id="SSF56672">
    <property type="entry name" value="DNA/RNA polymerases"/>
    <property type="match status" value="1"/>
</dbReference>
<dbReference type="PANTHER" id="PTHR33067:SF9">
    <property type="entry name" value="RNA-DIRECTED DNA POLYMERASE"/>
    <property type="match status" value="1"/>
</dbReference>
<dbReference type="InterPro" id="IPR043128">
    <property type="entry name" value="Rev_trsase/Diguanyl_cyclase"/>
</dbReference>
<organism evidence="2 3">
    <name type="scientific">Theobroma cacao</name>
    <name type="common">Cacao</name>
    <name type="synonym">Cocoa</name>
    <dbReference type="NCBI Taxonomy" id="3641"/>
    <lineage>
        <taxon>Eukaryota</taxon>
        <taxon>Viridiplantae</taxon>
        <taxon>Streptophyta</taxon>
        <taxon>Embryophyta</taxon>
        <taxon>Tracheophyta</taxon>
        <taxon>Spermatophyta</taxon>
        <taxon>Magnoliopsida</taxon>
        <taxon>eudicotyledons</taxon>
        <taxon>Gunneridae</taxon>
        <taxon>Pentapetalae</taxon>
        <taxon>rosids</taxon>
        <taxon>malvids</taxon>
        <taxon>Malvales</taxon>
        <taxon>Malvaceae</taxon>
        <taxon>Byttnerioideae</taxon>
        <taxon>Theobroma</taxon>
    </lineage>
</organism>
<protein>
    <recommendedName>
        <fullName evidence="4">Retrovirus-related Pol polyprotein from transposon 17.6</fullName>
    </recommendedName>
</protein>
<evidence type="ECO:0000313" key="3">
    <source>
        <dbReference type="Proteomes" id="UP000026915"/>
    </source>
</evidence>
<evidence type="ECO:0008006" key="4">
    <source>
        <dbReference type="Google" id="ProtNLM"/>
    </source>
</evidence>
<dbReference type="eggNOG" id="KOG0017">
    <property type="taxonomic scope" value="Eukaryota"/>
</dbReference>
<sequence>MAQLANTSNNWALGTSPSDIETNQRREENEHCKAITLKNGKKVERSSMQSNSLSKLVQKETMSEKKDEKVQEEKMPSYVKFLKHIMTKKRRLGEFETIALIKKCSVIIQNKLPLKLKDLGSFTISCIISTLFFAKALSDLRASINFMLLSIYRKLGLREIKPTSVTLQLTVQSFTYPRATKPFIEEPPKLELKPLQTHLWYAFLGNSSTLLVIISFSLTNRIAFGFCNALATFQRCIIAIFTDMVEQCLELFMDDFSVFENSFDDCLHNLVEFLKGIEMDKVKAEMINKLPPPTLVKGIWSFLNHVGFYRHFIKDFSRISKPLCNLLKNDTPF</sequence>
<feature type="region of interest" description="Disordered" evidence="1">
    <location>
        <begin position="1"/>
        <end position="69"/>
    </location>
</feature>
<evidence type="ECO:0000256" key="1">
    <source>
        <dbReference type="SAM" id="MobiDB-lite"/>
    </source>
</evidence>
<feature type="compositionally biased region" description="Polar residues" evidence="1">
    <location>
        <begin position="1"/>
        <end position="21"/>
    </location>
</feature>
<gene>
    <name evidence="2" type="ORF">TCM_028784</name>
</gene>
<feature type="compositionally biased region" description="Basic and acidic residues" evidence="1">
    <location>
        <begin position="57"/>
        <end position="69"/>
    </location>
</feature>
<dbReference type="InParanoid" id="A0A061GB78"/>